<proteinExistence type="predicted"/>
<organism evidence="1 2">
    <name type="scientific">Candidatus Nephthysia bennettiae</name>
    <dbReference type="NCBI Taxonomy" id="3127016"/>
    <lineage>
        <taxon>Bacteria</taxon>
        <taxon>Bacillati</taxon>
        <taxon>Candidatus Dormiibacterota</taxon>
        <taxon>Candidatus Dormibacteria</taxon>
        <taxon>Candidatus Dormibacterales</taxon>
        <taxon>Candidatus Dormibacteraceae</taxon>
        <taxon>Candidatus Nephthysia</taxon>
    </lineage>
</organism>
<dbReference type="Gene3D" id="3.40.1230.10">
    <property type="entry name" value="MTH938-like"/>
    <property type="match status" value="1"/>
</dbReference>
<keyword evidence="2" id="KW-1185">Reference proteome</keyword>
<protein>
    <submittedName>
        <fullName evidence="1">Uncharacterized protein</fullName>
    </submittedName>
</protein>
<name>A0A934K6J7_9BACT</name>
<evidence type="ECO:0000313" key="1">
    <source>
        <dbReference type="EMBL" id="MBJ7596528.1"/>
    </source>
</evidence>
<dbReference type="SUPFAM" id="SSF64076">
    <property type="entry name" value="MTH938-like"/>
    <property type="match status" value="1"/>
</dbReference>
<accession>A0A934K6J7</accession>
<dbReference type="AlphaFoldDB" id="A0A934K6J7"/>
<dbReference type="Proteomes" id="UP000612893">
    <property type="component" value="Unassembled WGS sequence"/>
</dbReference>
<dbReference type="EMBL" id="JAEKNR010000005">
    <property type="protein sequence ID" value="MBJ7596528.1"/>
    <property type="molecule type" value="Genomic_DNA"/>
</dbReference>
<comment type="caution">
    <text evidence="1">The sequence shown here is derived from an EMBL/GenBank/DDBJ whole genome shotgun (WGS) entry which is preliminary data.</text>
</comment>
<evidence type="ECO:0000313" key="2">
    <source>
        <dbReference type="Proteomes" id="UP000612893"/>
    </source>
</evidence>
<sequence length="116" mass="12705">MRFGSFKFGSIQVDGVTYEYDVVIDGGSVRKRKKKPSKPFRGVYGHTPLSAAEDIPWKCRRLVVGTGAHGGLPIMEDVEREAHARQVELLVVPTAQAIEEVAKAGKETNAILHVTC</sequence>
<dbReference type="InterPro" id="IPR036748">
    <property type="entry name" value="MTH938-like_sf"/>
</dbReference>
<gene>
    <name evidence="1" type="ORF">JF922_00345</name>
</gene>
<reference evidence="1" key="1">
    <citation type="submission" date="2020-10" db="EMBL/GenBank/DDBJ databases">
        <title>Ca. Dormibacterota MAGs.</title>
        <authorList>
            <person name="Montgomery K."/>
        </authorList>
    </citation>
    <scope>NUCLEOTIDE SEQUENCE [LARGE SCALE GENOMIC DNA]</scope>
    <source>
        <strain evidence="1">SC8812_S17_10</strain>
    </source>
</reference>